<name>A0A2T4C3A6_TRILO</name>
<protein>
    <submittedName>
        <fullName evidence="2">Uncharacterized protein</fullName>
    </submittedName>
</protein>
<dbReference type="InterPro" id="IPR050361">
    <property type="entry name" value="MPP/UQCRC_Complex"/>
</dbReference>
<dbReference type="STRING" id="983965.A0A2T4C3A6"/>
<dbReference type="Gene3D" id="3.30.830.10">
    <property type="entry name" value="Metalloenzyme, LuxS/M16 peptidase-like"/>
    <property type="match status" value="1"/>
</dbReference>
<evidence type="ECO:0000313" key="3">
    <source>
        <dbReference type="Proteomes" id="UP000240760"/>
    </source>
</evidence>
<dbReference type="AlphaFoldDB" id="A0A2T4C3A6"/>
<dbReference type="SUPFAM" id="SSF63411">
    <property type="entry name" value="LuxS/MPP-like metallohydrolase"/>
    <property type="match status" value="1"/>
</dbReference>
<dbReference type="InterPro" id="IPR011249">
    <property type="entry name" value="Metalloenz_LuxS/M16"/>
</dbReference>
<organism evidence="2 3">
    <name type="scientific">Trichoderma longibrachiatum ATCC 18648</name>
    <dbReference type="NCBI Taxonomy" id="983965"/>
    <lineage>
        <taxon>Eukaryota</taxon>
        <taxon>Fungi</taxon>
        <taxon>Dikarya</taxon>
        <taxon>Ascomycota</taxon>
        <taxon>Pezizomycotina</taxon>
        <taxon>Sordariomycetes</taxon>
        <taxon>Hypocreomycetidae</taxon>
        <taxon>Hypocreales</taxon>
        <taxon>Hypocreaceae</taxon>
        <taxon>Trichoderma</taxon>
    </lineage>
</organism>
<keyword evidence="3" id="KW-1185">Reference proteome</keyword>
<gene>
    <name evidence="2" type="ORF">M440DRAFT_1392449</name>
</gene>
<dbReference type="OrthoDB" id="277191at2759"/>
<accession>A0A2T4C3A6</accession>
<dbReference type="GO" id="GO:0046872">
    <property type="term" value="F:metal ion binding"/>
    <property type="evidence" value="ECO:0007669"/>
    <property type="project" value="InterPro"/>
</dbReference>
<dbReference type="GO" id="GO:0006627">
    <property type="term" value="P:protein processing involved in protein targeting to mitochondrion"/>
    <property type="evidence" value="ECO:0007669"/>
    <property type="project" value="TreeGrafter"/>
</dbReference>
<sequence>MLRQVAARLQPRARAQGSRLLNTQSRFGAVKPQVPRRTMATVHIEGIHKEPTELDEITTLPNGLRVASEALPGSFSGVGVYVEAGSRFENESLRGVHGRKIPVRDMCRRIEALTVRDLQRVASMVMGGAVKNPGNGSGAPTVVVQEAQAYGVTSHTMSWDQIQDRIDGWKLGRRA</sequence>
<dbReference type="Proteomes" id="UP000240760">
    <property type="component" value="Unassembled WGS sequence"/>
</dbReference>
<dbReference type="EMBL" id="KZ679133">
    <property type="protein sequence ID" value="PTB75988.1"/>
    <property type="molecule type" value="Genomic_DNA"/>
</dbReference>
<dbReference type="PANTHER" id="PTHR11851:SF49">
    <property type="entry name" value="MITOCHONDRIAL-PROCESSING PEPTIDASE SUBUNIT ALPHA"/>
    <property type="match status" value="1"/>
</dbReference>
<comment type="similarity">
    <text evidence="1">Belongs to the peptidase M16 family.</text>
</comment>
<reference evidence="2 3" key="1">
    <citation type="submission" date="2016-07" db="EMBL/GenBank/DDBJ databases">
        <title>Multiple horizontal gene transfer events from other fungi enriched the ability of initially mycotrophic Trichoderma (Ascomycota) to feed on dead plant biomass.</title>
        <authorList>
            <consortium name="DOE Joint Genome Institute"/>
            <person name="Aerts A."/>
            <person name="Atanasova L."/>
            <person name="Chenthamara K."/>
            <person name="Zhang J."/>
            <person name="Grujic M."/>
            <person name="Henrissat B."/>
            <person name="Kuo A."/>
            <person name="Salamov A."/>
            <person name="Lipzen A."/>
            <person name="Labutti K."/>
            <person name="Barry K."/>
            <person name="Miao Y."/>
            <person name="Rahimi M.J."/>
            <person name="Shen Q."/>
            <person name="Grigoriev I.V."/>
            <person name="Kubicek C.P."/>
            <person name="Druzhinina I.S."/>
        </authorList>
    </citation>
    <scope>NUCLEOTIDE SEQUENCE [LARGE SCALE GENOMIC DNA]</scope>
    <source>
        <strain evidence="2 3">ATCC 18648</strain>
    </source>
</reference>
<evidence type="ECO:0000313" key="2">
    <source>
        <dbReference type="EMBL" id="PTB75988.1"/>
    </source>
</evidence>
<dbReference type="PANTHER" id="PTHR11851">
    <property type="entry name" value="METALLOPROTEASE"/>
    <property type="match status" value="1"/>
</dbReference>
<proteinExistence type="inferred from homology"/>
<dbReference type="GO" id="GO:0005739">
    <property type="term" value="C:mitochondrion"/>
    <property type="evidence" value="ECO:0007669"/>
    <property type="project" value="TreeGrafter"/>
</dbReference>
<evidence type="ECO:0000256" key="1">
    <source>
        <dbReference type="ARBA" id="ARBA00007261"/>
    </source>
</evidence>